<proteinExistence type="predicted"/>
<evidence type="ECO:0000313" key="2">
    <source>
        <dbReference type="Proteomes" id="UP000294114"/>
    </source>
</evidence>
<name>A0A4Q8BCB3_9ACTN</name>
<gene>
    <name evidence="1" type="ORF">EV384_3790</name>
</gene>
<accession>A0A4Q8BCB3</accession>
<sequence>MPEILLRVGPDADSGLPLTRPWSTGFPHRRDVLVDADART</sequence>
<dbReference type="Proteomes" id="UP000294114">
    <property type="component" value="Unassembled WGS sequence"/>
</dbReference>
<protein>
    <submittedName>
        <fullName evidence="1">Uncharacterized protein</fullName>
    </submittedName>
</protein>
<evidence type="ECO:0000313" key="1">
    <source>
        <dbReference type="EMBL" id="RZU75258.1"/>
    </source>
</evidence>
<keyword evidence="2" id="KW-1185">Reference proteome</keyword>
<comment type="caution">
    <text evidence="1">The sequence shown here is derived from an EMBL/GenBank/DDBJ whole genome shotgun (WGS) entry which is preliminary data.</text>
</comment>
<dbReference type="EMBL" id="SHLD01000001">
    <property type="protein sequence ID" value="RZU75258.1"/>
    <property type="molecule type" value="Genomic_DNA"/>
</dbReference>
<organism evidence="1 2">
    <name type="scientific">Micromonospora kangleipakensis</name>
    <dbReference type="NCBI Taxonomy" id="1077942"/>
    <lineage>
        <taxon>Bacteria</taxon>
        <taxon>Bacillati</taxon>
        <taxon>Actinomycetota</taxon>
        <taxon>Actinomycetes</taxon>
        <taxon>Micromonosporales</taxon>
        <taxon>Micromonosporaceae</taxon>
        <taxon>Micromonospora</taxon>
    </lineage>
</organism>
<dbReference type="AlphaFoldDB" id="A0A4Q8BCB3"/>
<reference evidence="1 2" key="1">
    <citation type="submission" date="2019-02" db="EMBL/GenBank/DDBJ databases">
        <title>Sequencing the genomes of 1000 actinobacteria strains.</title>
        <authorList>
            <person name="Klenk H.-P."/>
        </authorList>
    </citation>
    <scope>NUCLEOTIDE SEQUENCE [LARGE SCALE GENOMIC DNA]</scope>
    <source>
        <strain evidence="1 2">DSM 45612</strain>
    </source>
</reference>